<dbReference type="GO" id="GO:0071972">
    <property type="term" value="F:peptidoglycan L,D-transpeptidase activity"/>
    <property type="evidence" value="ECO:0007669"/>
    <property type="project" value="TreeGrafter"/>
</dbReference>
<dbReference type="UniPathway" id="UPA00219"/>
<keyword evidence="4 6" id="KW-0573">Peptidoglycan synthesis</keyword>
<dbReference type="InterPro" id="IPR038063">
    <property type="entry name" value="Transpep_catalytic_dom"/>
</dbReference>
<evidence type="ECO:0000313" key="8">
    <source>
        <dbReference type="EMBL" id="ANK62745.1"/>
    </source>
</evidence>
<dbReference type="RefSeq" id="WP_068280830.1">
    <property type="nucleotide sequence ID" value="NZ_CP014873.1"/>
</dbReference>
<evidence type="ECO:0000256" key="4">
    <source>
        <dbReference type="ARBA" id="ARBA00022984"/>
    </source>
</evidence>
<organism evidence="8 9">
    <name type="scientific">Loigolactobacillus backii</name>
    <dbReference type="NCBI Taxonomy" id="375175"/>
    <lineage>
        <taxon>Bacteria</taxon>
        <taxon>Bacillati</taxon>
        <taxon>Bacillota</taxon>
        <taxon>Bacilli</taxon>
        <taxon>Lactobacillales</taxon>
        <taxon>Lactobacillaceae</taxon>
        <taxon>Loigolactobacillus</taxon>
    </lineage>
</organism>
<dbReference type="SUPFAM" id="SSF141523">
    <property type="entry name" value="L,D-transpeptidase catalytic domain-like"/>
    <property type="match status" value="1"/>
</dbReference>
<evidence type="ECO:0000256" key="2">
    <source>
        <dbReference type="ARBA" id="ARBA00022679"/>
    </source>
</evidence>
<dbReference type="Gene3D" id="2.40.440.10">
    <property type="entry name" value="L,D-transpeptidase catalytic domain-like"/>
    <property type="match status" value="1"/>
</dbReference>
<sequence>MTQRFKKMLQIVVVLLSLTVIVNVGYHLMQPSEQPTNATAVNKKVPKKQAVAKKQVVPKKKTVKIDWRKPSETKPYPKLAEHPNAWIRVAIKKQRVYIMDGNKRLYRMYASTGTKGGTPTGTFAIQKERGDFFYNAASGEGARYWVSWKDHGIYLFHTVPTDENGNYNLAEAAKLGKSAASHGCVRLSVPDARWIYENVPEGMRVVIDEK</sequence>
<evidence type="ECO:0000259" key="7">
    <source>
        <dbReference type="PROSITE" id="PS52029"/>
    </source>
</evidence>
<dbReference type="GO" id="GO:0005576">
    <property type="term" value="C:extracellular region"/>
    <property type="evidence" value="ECO:0007669"/>
    <property type="project" value="TreeGrafter"/>
</dbReference>
<keyword evidence="3 6" id="KW-0133">Cell shape</keyword>
<evidence type="ECO:0000256" key="6">
    <source>
        <dbReference type="PROSITE-ProRule" id="PRU01373"/>
    </source>
</evidence>
<dbReference type="GO" id="GO:0016740">
    <property type="term" value="F:transferase activity"/>
    <property type="evidence" value="ECO:0007669"/>
    <property type="project" value="UniProtKB-KW"/>
</dbReference>
<dbReference type="PANTHER" id="PTHR30582:SF2">
    <property type="entry name" value="L,D-TRANSPEPTIDASE YCIB-RELATED"/>
    <property type="match status" value="1"/>
</dbReference>
<reference evidence="8 9" key="1">
    <citation type="submission" date="2016-03" db="EMBL/GenBank/DDBJ databases">
        <title>Pediococcus and Lactobacillus from brewery environment - whole genome sequencing and assembly.</title>
        <authorList>
            <person name="Behr J."/>
            <person name="Geissler A.J."/>
            <person name="Vogel R.F."/>
        </authorList>
    </citation>
    <scope>NUCLEOTIDE SEQUENCE [LARGE SCALE GENOMIC DNA]</scope>
    <source>
        <strain evidence="8 9">TMW 1.1989</strain>
    </source>
</reference>
<dbReference type="InterPro" id="IPR050979">
    <property type="entry name" value="LD-transpeptidase"/>
</dbReference>
<dbReference type="EMBL" id="CP014873">
    <property type="protein sequence ID" value="ANK62745.1"/>
    <property type="molecule type" value="Genomic_DNA"/>
</dbReference>
<feature type="active site" description="Proton donor/acceptor" evidence="6">
    <location>
        <position position="157"/>
    </location>
</feature>
<keyword evidence="5 6" id="KW-0961">Cell wall biogenesis/degradation</keyword>
<keyword evidence="9" id="KW-1185">Reference proteome</keyword>
<protein>
    <submittedName>
        <fullName evidence="8">Cell surface protein</fullName>
    </submittedName>
</protein>
<name>A0A192H303_9LACO</name>
<dbReference type="PROSITE" id="PS52029">
    <property type="entry name" value="LD_TPASE"/>
    <property type="match status" value="1"/>
</dbReference>
<dbReference type="GO" id="GO:0018104">
    <property type="term" value="P:peptidoglycan-protein cross-linking"/>
    <property type="evidence" value="ECO:0007669"/>
    <property type="project" value="TreeGrafter"/>
</dbReference>
<dbReference type="InterPro" id="IPR005490">
    <property type="entry name" value="LD_TPept_cat_dom"/>
</dbReference>
<dbReference type="STRING" id="375175.AYR53_08280"/>
<feature type="active site" description="Nucleophile" evidence="6">
    <location>
        <position position="184"/>
    </location>
</feature>
<dbReference type="GO" id="GO:0008360">
    <property type="term" value="P:regulation of cell shape"/>
    <property type="evidence" value="ECO:0007669"/>
    <property type="project" value="UniProtKB-UniRule"/>
</dbReference>
<dbReference type="GO" id="GO:0071555">
    <property type="term" value="P:cell wall organization"/>
    <property type="evidence" value="ECO:0007669"/>
    <property type="project" value="UniProtKB-UniRule"/>
</dbReference>
<evidence type="ECO:0000256" key="5">
    <source>
        <dbReference type="ARBA" id="ARBA00023316"/>
    </source>
</evidence>
<comment type="pathway">
    <text evidence="1 6">Cell wall biogenesis; peptidoglycan biosynthesis.</text>
</comment>
<evidence type="ECO:0000313" key="9">
    <source>
        <dbReference type="Proteomes" id="UP000078582"/>
    </source>
</evidence>
<gene>
    <name evidence="8" type="ORF">AYR53_08280</name>
</gene>
<accession>A0A192H303</accession>
<dbReference type="Pfam" id="PF03734">
    <property type="entry name" value="YkuD"/>
    <property type="match status" value="1"/>
</dbReference>
<keyword evidence="2" id="KW-0808">Transferase</keyword>
<evidence type="ECO:0000256" key="1">
    <source>
        <dbReference type="ARBA" id="ARBA00004752"/>
    </source>
</evidence>
<proteinExistence type="predicted"/>
<dbReference type="Proteomes" id="UP000078582">
    <property type="component" value="Chromosome"/>
</dbReference>
<dbReference type="AlphaFoldDB" id="A0A192H303"/>
<feature type="domain" description="L,D-TPase catalytic" evidence="7">
    <location>
        <begin position="85"/>
        <end position="208"/>
    </location>
</feature>
<dbReference type="CDD" id="cd16913">
    <property type="entry name" value="YkuD_like"/>
    <property type="match status" value="1"/>
</dbReference>
<dbReference type="GeneID" id="42982251"/>
<evidence type="ECO:0000256" key="3">
    <source>
        <dbReference type="ARBA" id="ARBA00022960"/>
    </source>
</evidence>
<dbReference type="PANTHER" id="PTHR30582">
    <property type="entry name" value="L,D-TRANSPEPTIDASE"/>
    <property type="match status" value="1"/>
</dbReference>
<dbReference type="OrthoDB" id="177750at2"/>